<dbReference type="EC" id="5.4.99.-" evidence="9"/>
<protein>
    <recommendedName>
        <fullName evidence="9">Pseudouridine synthase</fullName>
        <ecNumber evidence="9">5.4.99.-</ecNumber>
    </recommendedName>
</protein>
<comment type="catalytic activity">
    <reaction evidence="1">
        <text>uridine(955/2504/2580) in 23S rRNA = pseudouridine(955/2504/2580) in 23S rRNA</text>
        <dbReference type="Rhea" id="RHEA:42528"/>
        <dbReference type="Rhea" id="RHEA-COMP:10099"/>
        <dbReference type="Rhea" id="RHEA-COMP:10100"/>
        <dbReference type="ChEBI" id="CHEBI:65314"/>
        <dbReference type="ChEBI" id="CHEBI:65315"/>
        <dbReference type="EC" id="5.4.99.24"/>
    </reaction>
</comment>
<dbReference type="SMART" id="SM00363">
    <property type="entry name" value="S4"/>
    <property type="match status" value="1"/>
</dbReference>
<evidence type="ECO:0000256" key="5">
    <source>
        <dbReference type="ARBA" id="ARBA00022884"/>
    </source>
</evidence>
<evidence type="ECO:0000313" key="12">
    <source>
        <dbReference type="Proteomes" id="UP000218767"/>
    </source>
</evidence>
<evidence type="ECO:0000259" key="10">
    <source>
        <dbReference type="SMART" id="SM00363"/>
    </source>
</evidence>
<dbReference type="SUPFAM" id="SSF55174">
    <property type="entry name" value="Alpha-L RNA-binding motif"/>
    <property type="match status" value="1"/>
</dbReference>
<evidence type="ECO:0000313" key="11">
    <source>
        <dbReference type="EMBL" id="PCI76498.1"/>
    </source>
</evidence>
<dbReference type="Proteomes" id="UP000218767">
    <property type="component" value="Unassembled WGS sequence"/>
</dbReference>
<dbReference type="GO" id="GO:0000455">
    <property type="term" value="P:enzyme-directed rRNA pseudouridine synthesis"/>
    <property type="evidence" value="ECO:0007669"/>
    <property type="project" value="TreeGrafter"/>
</dbReference>
<comment type="function">
    <text evidence="2">Responsible for synthesis of pseudouridine from uracil at positions 955, 2504 and 2580 in 23S ribosomal RNA.</text>
</comment>
<comment type="caution">
    <text evidence="11">The sequence shown here is derived from an EMBL/GenBank/DDBJ whole genome shotgun (WGS) entry which is preliminary data.</text>
</comment>
<evidence type="ECO:0000256" key="8">
    <source>
        <dbReference type="PROSITE-ProRule" id="PRU00182"/>
    </source>
</evidence>
<feature type="active site" evidence="7">
    <location>
        <position position="146"/>
    </location>
</feature>
<evidence type="ECO:0000256" key="2">
    <source>
        <dbReference type="ARBA" id="ARBA00002876"/>
    </source>
</evidence>
<comment type="similarity">
    <text evidence="3 9">Belongs to the pseudouridine synthase RluA family.</text>
</comment>
<dbReference type="PROSITE" id="PS01129">
    <property type="entry name" value="PSI_RLU"/>
    <property type="match status" value="1"/>
</dbReference>
<dbReference type="InterPro" id="IPR020103">
    <property type="entry name" value="PsdUridine_synth_cat_dom_sf"/>
</dbReference>
<dbReference type="Gene3D" id="3.10.290.10">
    <property type="entry name" value="RNA-binding S4 domain"/>
    <property type="match status" value="1"/>
</dbReference>
<feature type="domain" description="RNA-binding S4" evidence="10">
    <location>
        <begin position="23"/>
        <end position="85"/>
    </location>
</feature>
<dbReference type="InterPro" id="IPR050188">
    <property type="entry name" value="RluA_PseudoU_synthase"/>
</dbReference>
<dbReference type="CDD" id="cd02869">
    <property type="entry name" value="PseudoU_synth_RluA_like"/>
    <property type="match status" value="1"/>
</dbReference>
<dbReference type="Pfam" id="PF00849">
    <property type="entry name" value="PseudoU_synth_2"/>
    <property type="match status" value="1"/>
</dbReference>
<evidence type="ECO:0000256" key="6">
    <source>
        <dbReference type="ARBA" id="ARBA00023235"/>
    </source>
</evidence>
<dbReference type="PROSITE" id="PS50889">
    <property type="entry name" value="S4"/>
    <property type="match status" value="1"/>
</dbReference>
<dbReference type="GO" id="GO:0003723">
    <property type="term" value="F:RNA binding"/>
    <property type="evidence" value="ECO:0007669"/>
    <property type="project" value="UniProtKB-KW"/>
</dbReference>
<dbReference type="InterPro" id="IPR006145">
    <property type="entry name" value="PsdUridine_synth_RsuA/RluA"/>
</dbReference>
<evidence type="ECO:0000256" key="7">
    <source>
        <dbReference type="PIRSR" id="PIRSR606225-1"/>
    </source>
</evidence>
<dbReference type="PANTHER" id="PTHR21600">
    <property type="entry name" value="MITOCHONDRIAL RNA PSEUDOURIDINE SYNTHASE"/>
    <property type="match status" value="1"/>
</dbReference>
<dbReference type="EMBL" id="NVUL01000056">
    <property type="protein sequence ID" value="PCI76498.1"/>
    <property type="molecule type" value="Genomic_DNA"/>
</dbReference>
<dbReference type="SUPFAM" id="SSF55120">
    <property type="entry name" value="Pseudouridine synthase"/>
    <property type="match status" value="1"/>
</dbReference>
<keyword evidence="6 9" id="KW-0413">Isomerase</keyword>
<evidence type="ECO:0000256" key="9">
    <source>
        <dbReference type="RuleBase" id="RU362028"/>
    </source>
</evidence>
<comment type="catalytic activity">
    <reaction evidence="9">
        <text>a uridine in RNA = a pseudouridine in RNA</text>
        <dbReference type="Rhea" id="RHEA:48348"/>
        <dbReference type="Rhea" id="RHEA-COMP:12068"/>
        <dbReference type="Rhea" id="RHEA-COMP:12069"/>
        <dbReference type="ChEBI" id="CHEBI:65314"/>
        <dbReference type="ChEBI" id="CHEBI:65315"/>
    </reaction>
</comment>
<evidence type="ECO:0000256" key="4">
    <source>
        <dbReference type="ARBA" id="ARBA00022552"/>
    </source>
</evidence>
<sequence>MKSNSSVSDGVQLVRVDKSHTGQRLDNFLIRHLKGVPRTRVYRLIRRGEVRVNKKRCKPERKLDIGDMVRIPPYRSNFSEQTAKPSPALQEFLLNSILLENDELLVINKPAGMAVHGGTSVAMGLIEALRQCKPEWGELELAHRIDRGTTGCLVISKNSIFLKHIQNQLKVKNVKKHYLALVHGIWPASLSVVDAPLQKDPVGENERIVRVLESGKPSLTRFAVKQHFEGASLIEAMPETGRTHQIRVHCQHSGHGIVGDDKYTFKAKNRALAKVKNLCLHAWKIEFELPEGAAPIRVEAPIPNQLDSLIQILGK</sequence>
<dbReference type="PANTHER" id="PTHR21600:SF92">
    <property type="entry name" value="RIBOSOMAL LARGE SUBUNIT PSEUDOURIDINE SYNTHASE C"/>
    <property type="match status" value="1"/>
</dbReference>
<dbReference type="Pfam" id="PF01479">
    <property type="entry name" value="S4"/>
    <property type="match status" value="1"/>
</dbReference>
<proteinExistence type="inferred from homology"/>
<keyword evidence="5 8" id="KW-0694">RNA-binding</keyword>
<dbReference type="InterPro" id="IPR002942">
    <property type="entry name" value="S4_RNA-bd"/>
</dbReference>
<evidence type="ECO:0000256" key="3">
    <source>
        <dbReference type="ARBA" id="ARBA00010876"/>
    </source>
</evidence>
<dbReference type="CDD" id="cd00165">
    <property type="entry name" value="S4"/>
    <property type="match status" value="1"/>
</dbReference>
<gene>
    <name evidence="11" type="ORF">COB20_10445</name>
</gene>
<dbReference type="GO" id="GO:0160141">
    <property type="term" value="F:23S rRNA pseudouridine(955/2504/2580) synthase activity"/>
    <property type="evidence" value="ECO:0007669"/>
    <property type="project" value="UniProtKB-EC"/>
</dbReference>
<reference evidence="12" key="1">
    <citation type="submission" date="2017-08" db="EMBL/GenBank/DDBJ databases">
        <title>A dynamic microbial community with high functional redundancy inhabits the cold, oxic subseafloor aquifer.</title>
        <authorList>
            <person name="Tully B.J."/>
            <person name="Wheat C.G."/>
            <person name="Glazer B.T."/>
            <person name="Huber J.A."/>
        </authorList>
    </citation>
    <scope>NUCLEOTIDE SEQUENCE [LARGE SCALE GENOMIC DNA]</scope>
</reference>
<accession>A0A2A4X1I6</accession>
<dbReference type="NCBIfam" id="TIGR00005">
    <property type="entry name" value="rluA_subfam"/>
    <property type="match status" value="1"/>
</dbReference>
<dbReference type="InterPro" id="IPR036986">
    <property type="entry name" value="S4_RNA-bd_sf"/>
</dbReference>
<dbReference type="InterPro" id="IPR006225">
    <property type="entry name" value="PsdUridine_synth_RluC/D"/>
</dbReference>
<dbReference type="AlphaFoldDB" id="A0A2A4X1I6"/>
<organism evidence="11 12">
    <name type="scientific">SAR86 cluster bacterium</name>
    <dbReference type="NCBI Taxonomy" id="2030880"/>
    <lineage>
        <taxon>Bacteria</taxon>
        <taxon>Pseudomonadati</taxon>
        <taxon>Pseudomonadota</taxon>
        <taxon>Gammaproteobacteria</taxon>
        <taxon>SAR86 cluster</taxon>
    </lineage>
</organism>
<dbReference type="Gene3D" id="3.30.2350.10">
    <property type="entry name" value="Pseudouridine synthase"/>
    <property type="match status" value="1"/>
</dbReference>
<keyword evidence="4" id="KW-0698">rRNA processing</keyword>
<name>A0A2A4X1I6_9GAMM</name>
<dbReference type="InterPro" id="IPR006224">
    <property type="entry name" value="PsdUridine_synth_RluA-like_CS"/>
</dbReference>
<evidence type="ECO:0000256" key="1">
    <source>
        <dbReference type="ARBA" id="ARBA00000381"/>
    </source>
</evidence>